<dbReference type="GO" id="GO:0022857">
    <property type="term" value="F:transmembrane transporter activity"/>
    <property type="evidence" value="ECO:0007669"/>
    <property type="project" value="InterPro"/>
</dbReference>
<protein>
    <submittedName>
        <fullName evidence="6">Major facilitator superfamily domain-containing protein</fullName>
    </submittedName>
</protein>
<accession>A0A1Y2HWL1</accession>
<feature type="transmembrane region" description="Helical" evidence="4">
    <location>
        <begin position="210"/>
        <end position="232"/>
    </location>
</feature>
<feature type="transmembrane region" description="Helical" evidence="4">
    <location>
        <begin position="161"/>
        <end position="190"/>
    </location>
</feature>
<sequence length="447" mass="47263">MTPPPAPSTAPSPIRTAAGNGPAGLVRIGSVSAVEPAAIPLASSPGGQPVLNEDKDDSSDSLVLLDNETIKEQLQMHIMNEPPDGGRDAWLVVLASFLAHFVVFGIQYSFGVYQSFFVNNDFKSSSPASVSLIGTVGFAAIFCVGIVSGKLAEAYGYKRTIFAGTVLITSGLSLPLSRLMVGLGSSLVYYPSVSVPSQWWKRRRSFATGIAVAGSGLGSLTITAVTDVMCALPDSDSPPPRRPFVQVLKSVVDFEQFKNPQFVPLLVGVFMNPFGYLIPFYFIPSYIQYLGMDASWGPLLLNITNALSIVGRILIGFLADHLGNINSLFIACISQSVACLCMWLWFRYPAELVVFAVFFGFVGGGFVSLMPTVSAQVCGVKNLASTIGLVYSALSVGHLAGPPLAALLVDTSFRPEASMFPSGGYAGTIIYSGVATLLASMAILSPI</sequence>
<feature type="transmembrane region" description="Helical" evidence="4">
    <location>
        <begin position="327"/>
        <end position="346"/>
    </location>
</feature>
<evidence type="ECO:0000259" key="5">
    <source>
        <dbReference type="PROSITE" id="PS50850"/>
    </source>
</evidence>
<organism evidence="6 7">
    <name type="scientific">Catenaria anguillulae PL171</name>
    <dbReference type="NCBI Taxonomy" id="765915"/>
    <lineage>
        <taxon>Eukaryota</taxon>
        <taxon>Fungi</taxon>
        <taxon>Fungi incertae sedis</taxon>
        <taxon>Blastocladiomycota</taxon>
        <taxon>Blastocladiomycetes</taxon>
        <taxon>Blastocladiales</taxon>
        <taxon>Catenariaceae</taxon>
        <taxon>Catenaria</taxon>
    </lineage>
</organism>
<keyword evidence="4" id="KW-0812">Transmembrane</keyword>
<dbReference type="InterPro" id="IPR036259">
    <property type="entry name" value="MFS_trans_sf"/>
</dbReference>
<feature type="transmembrane region" description="Helical" evidence="4">
    <location>
        <begin position="89"/>
        <end position="110"/>
    </location>
</feature>
<evidence type="ECO:0000256" key="2">
    <source>
        <dbReference type="ARBA" id="ARBA00006727"/>
    </source>
</evidence>
<dbReference type="InterPro" id="IPR011701">
    <property type="entry name" value="MFS"/>
</dbReference>
<dbReference type="SUPFAM" id="SSF103473">
    <property type="entry name" value="MFS general substrate transporter"/>
    <property type="match status" value="1"/>
</dbReference>
<feature type="region of interest" description="Disordered" evidence="3">
    <location>
        <begin position="1"/>
        <end position="21"/>
    </location>
</feature>
<keyword evidence="4" id="KW-1133">Transmembrane helix</keyword>
<dbReference type="InterPro" id="IPR050327">
    <property type="entry name" value="Proton-linked_MCT"/>
</dbReference>
<dbReference type="InterPro" id="IPR020846">
    <property type="entry name" value="MFS_dom"/>
</dbReference>
<feature type="transmembrane region" description="Helical" evidence="4">
    <location>
        <begin position="425"/>
        <end position="444"/>
    </location>
</feature>
<evidence type="ECO:0000256" key="4">
    <source>
        <dbReference type="SAM" id="Phobius"/>
    </source>
</evidence>
<dbReference type="PROSITE" id="PS50850">
    <property type="entry name" value="MFS"/>
    <property type="match status" value="1"/>
</dbReference>
<proteinExistence type="inferred from homology"/>
<dbReference type="GO" id="GO:0016020">
    <property type="term" value="C:membrane"/>
    <property type="evidence" value="ECO:0007669"/>
    <property type="project" value="UniProtKB-SubCell"/>
</dbReference>
<comment type="subcellular location">
    <subcellularLocation>
        <location evidence="1">Membrane</location>
        <topology evidence="1">Multi-pass membrane protein</topology>
    </subcellularLocation>
</comment>
<reference evidence="6 7" key="1">
    <citation type="submission" date="2016-07" db="EMBL/GenBank/DDBJ databases">
        <title>Pervasive Adenine N6-methylation of Active Genes in Fungi.</title>
        <authorList>
            <consortium name="DOE Joint Genome Institute"/>
            <person name="Mondo S.J."/>
            <person name="Dannebaum R.O."/>
            <person name="Kuo R.C."/>
            <person name="Labutti K."/>
            <person name="Haridas S."/>
            <person name="Kuo A."/>
            <person name="Salamov A."/>
            <person name="Ahrendt S.R."/>
            <person name="Lipzen A."/>
            <person name="Sullivan W."/>
            <person name="Andreopoulos W.B."/>
            <person name="Clum A."/>
            <person name="Lindquist E."/>
            <person name="Daum C."/>
            <person name="Ramamoorthy G.K."/>
            <person name="Gryganskyi A."/>
            <person name="Culley D."/>
            <person name="Magnuson J.K."/>
            <person name="James T.Y."/>
            <person name="O'Malley M.A."/>
            <person name="Stajich J.E."/>
            <person name="Spatafora J.W."/>
            <person name="Visel A."/>
            <person name="Grigoriev I.V."/>
        </authorList>
    </citation>
    <scope>NUCLEOTIDE SEQUENCE [LARGE SCALE GENOMIC DNA]</scope>
    <source>
        <strain evidence="6 7">PL171</strain>
    </source>
</reference>
<dbReference type="Gene3D" id="1.20.1250.20">
    <property type="entry name" value="MFS general substrate transporter like domains"/>
    <property type="match status" value="2"/>
</dbReference>
<name>A0A1Y2HWL1_9FUNG</name>
<keyword evidence="4" id="KW-0472">Membrane</keyword>
<feature type="transmembrane region" description="Helical" evidence="4">
    <location>
        <begin position="130"/>
        <end position="149"/>
    </location>
</feature>
<feature type="transmembrane region" description="Helical" evidence="4">
    <location>
        <begin position="295"/>
        <end position="315"/>
    </location>
</feature>
<comment type="similarity">
    <text evidence="2">Belongs to the major facilitator superfamily. Monocarboxylate porter (TC 2.A.1.13) family.</text>
</comment>
<evidence type="ECO:0000256" key="3">
    <source>
        <dbReference type="SAM" id="MobiDB-lite"/>
    </source>
</evidence>
<dbReference type="AlphaFoldDB" id="A0A1Y2HWL1"/>
<dbReference type="Pfam" id="PF07690">
    <property type="entry name" value="MFS_1"/>
    <property type="match status" value="2"/>
</dbReference>
<evidence type="ECO:0000313" key="6">
    <source>
        <dbReference type="EMBL" id="ORZ38103.1"/>
    </source>
</evidence>
<dbReference type="PANTHER" id="PTHR11360:SF284">
    <property type="entry name" value="EG:103B4.3 PROTEIN-RELATED"/>
    <property type="match status" value="1"/>
</dbReference>
<feature type="domain" description="Major facilitator superfamily (MFS) profile" evidence="5">
    <location>
        <begin position="261"/>
        <end position="447"/>
    </location>
</feature>
<evidence type="ECO:0000256" key="1">
    <source>
        <dbReference type="ARBA" id="ARBA00004141"/>
    </source>
</evidence>
<keyword evidence="7" id="KW-1185">Reference proteome</keyword>
<evidence type="ECO:0000313" key="7">
    <source>
        <dbReference type="Proteomes" id="UP000193411"/>
    </source>
</evidence>
<dbReference type="OrthoDB" id="2213137at2759"/>
<gene>
    <name evidence="6" type="ORF">BCR44DRAFT_1429573</name>
</gene>
<feature type="transmembrane region" description="Helical" evidence="4">
    <location>
        <begin position="352"/>
        <end position="371"/>
    </location>
</feature>
<dbReference type="PANTHER" id="PTHR11360">
    <property type="entry name" value="MONOCARBOXYLATE TRANSPORTER"/>
    <property type="match status" value="1"/>
</dbReference>
<feature type="transmembrane region" description="Helical" evidence="4">
    <location>
        <begin position="262"/>
        <end position="283"/>
    </location>
</feature>
<dbReference type="EMBL" id="MCFL01000010">
    <property type="protein sequence ID" value="ORZ38103.1"/>
    <property type="molecule type" value="Genomic_DNA"/>
</dbReference>
<dbReference type="Proteomes" id="UP000193411">
    <property type="component" value="Unassembled WGS sequence"/>
</dbReference>
<feature type="compositionally biased region" description="Pro residues" evidence="3">
    <location>
        <begin position="1"/>
        <end position="10"/>
    </location>
</feature>
<comment type="caution">
    <text evidence="6">The sequence shown here is derived from an EMBL/GenBank/DDBJ whole genome shotgun (WGS) entry which is preliminary data.</text>
</comment>
<feature type="transmembrane region" description="Helical" evidence="4">
    <location>
        <begin position="383"/>
        <end position="405"/>
    </location>
</feature>